<comment type="similarity">
    <text evidence="1">Belongs to the peptidase S33 family.</text>
</comment>
<comment type="caution">
    <text evidence="5">The sequence shown here is derived from an EMBL/GenBank/DDBJ whole genome shotgun (WGS) entry which is preliminary data.</text>
</comment>
<dbReference type="Gene3D" id="3.40.50.1820">
    <property type="entry name" value="alpha/beta hydrolase"/>
    <property type="match status" value="1"/>
</dbReference>
<evidence type="ECO:0000256" key="1">
    <source>
        <dbReference type="ARBA" id="ARBA00010088"/>
    </source>
</evidence>
<dbReference type="RefSeq" id="WP_204392639.1">
    <property type="nucleotide sequence ID" value="NZ_JAFBBW010000001.1"/>
</dbReference>
<evidence type="ECO:0000256" key="2">
    <source>
        <dbReference type="ARBA" id="ARBA00022797"/>
    </source>
</evidence>
<proteinExistence type="inferred from homology"/>
<sequence length="383" mass="41850">MTNTTTDAAPDIRPFRVEVAQADLDDLMDRLARTRLPQAAPTDDWSYGTPNGYLRDAIDRWRTTWDWRAEEARINAVPHFTTTVDGQPIHFIHVRSPHEGATPLLLAHTYPGSSIDYLDLIASLVDPVAHGGRAEDAFDVVIPDAPGFGFSNPVTDAGWTTARVARAYDALMRRLGYAEYGIHGSDNGAMVARELGLLNPEGFLGLHVLQLFSFPSGDPAEFECLEPQDYAALEHMQWFQSVGGYNTMNASRPQTVSVGLSDSPAALLAYSELFNSFGNGTSLVPLDTILTEVGVNWFANASAGMSRAYLENARAEAEAQVNAAPTGVAVFADDFQTIRVFAERDNSNIVHWSRFERGGHFAALEVPDEVVGDIRAFFAALRG</sequence>
<reference evidence="6" key="1">
    <citation type="journal article" date="2019" name="Int. J. Syst. Evol. Microbiol.">
        <title>The Global Catalogue of Microorganisms (GCM) 10K type strain sequencing project: providing services to taxonomists for standard genome sequencing and annotation.</title>
        <authorList>
            <consortium name="The Broad Institute Genomics Platform"/>
            <consortium name="The Broad Institute Genome Sequencing Center for Infectious Disease"/>
            <person name="Wu L."/>
            <person name="Ma J."/>
        </authorList>
    </citation>
    <scope>NUCLEOTIDE SEQUENCE [LARGE SCALE GENOMIC DNA]</scope>
    <source>
        <strain evidence="6">CGMCC 1.12192</strain>
    </source>
</reference>
<dbReference type="InterPro" id="IPR000639">
    <property type="entry name" value="Epox_hydrolase-like"/>
</dbReference>
<protein>
    <submittedName>
        <fullName evidence="5">Epoxide hydrolase family protein</fullName>
        <ecNumber evidence="5">3.-.-.-</ecNumber>
    </submittedName>
</protein>
<dbReference type="InterPro" id="IPR029058">
    <property type="entry name" value="AB_hydrolase_fold"/>
</dbReference>
<keyword evidence="2" id="KW-0058">Aromatic hydrocarbons catabolism</keyword>
<evidence type="ECO:0000313" key="5">
    <source>
        <dbReference type="EMBL" id="MFC4829151.1"/>
    </source>
</evidence>
<dbReference type="PANTHER" id="PTHR21661">
    <property type="entry name" value="EPOXIDE HYDROLASE 1-RELATED"/>
    <property type="match status" value="1"/>
</dbReference>
<dbReference type="GO" id="GO:0016787">
    <property type="term" value="F:hydrolase activity"/>
    <property type="evidence" value="ECO:0007669"/>
    <property type="project" value="UniProtKB-KW"/>
</dbReference>
<dbReference type="PRINTS" id="PR00412">
    <property type="entry name" value="EPOXHYDRLASE"/>
</dbReference>
<dbReference type="EC" id="3.-.-.-" evidence="5"/>
<dbReference type="PANTHER" id="PTHR21661:SF35">
    <property type="entry name" value="EPOXIDE HYDROLASE"/>
    <property type="match status" value="1"/>
</dbReference>
<dbReference type="SUPFAM" id="SSF53474">
    <property type="entry name" value="alpha/beta-Hydrolases"/>
    <property type="match status" value="1"/>
</dbReference>
<gene>
    <name evidence="5" type="ORF">ACFPER_10140</name>
</gene>
<dbReference type="Pfam" id="PF06441">
    <property type="entry name" value="EHN"/>
    <property type="match status" value="1"/>
</dbReference>
<dbReference type="PIRSF" id="PIRSF001112">
    <property type="entry name" value="Epoxide_hydrolase"/>
    <property type="match status" value="1"/>
</dbReference>
<evidence type="ECO:0000313" key="6">
    <source>
        <dbReference type="Proteomes" id="UP001595960"/>
    </source>
</evidence>
<dbReference type="InterPro" id="IPR010497">
    <property type="entry name" value="Epoxide_hydro_N"/>
</dbReference>
<keyword evidence="6" id="KW-1185">Reference proteome</keyword>
<feature type="domain" description="Epoxide hydrolase N-terminal" evidence="4">
    <location>
        <begin position="12"/>
        <end position="116"/>
    </location>
</feature>
<evidence type="ECO:0000256" key="3">
    <source>
        <dbReference type="ARBA" id="ARBA00022801"/>
    </source>
</evidence>
<dbReference type="Proteomes" id="UP001595960">
    <property type="component" value="Unassembled WGS sequence"/>
</dbReference>
<accession>A0ABV9R4Y0</accession>
<dbReference type="EMBL" id="JBHSJC010000001">
    <property type="protein sequence ID" value="MFC4829151.1"/>
    <property type="molecule type" value="Genomic_DNA"/>
</dbReference>
<dbReference type="InterPro" id="IPR016292">
    <property type="entry name" value="Epoxide_hydrolase"/>
</dbReference>
<organism evidence="5 6">
    <name type="scientific">Agromyces aurantiacus</name>
    <dbReference type="NCBI Taxonomy" id="165814"/>
    <lineage>
        <taxon>Bacteria</taxon>
        <taxon>Bacillati</taxon>
        <taxon>Actinomycetota</taxon>
        <taxon>Actinomycetes</taxon>
        <taxon>Micrococcales</taxon>
        <taxon>Microbacteriaceae</taxon>
        <taxon>Agromyces</taxon>
    </lineage>
</organism>
<name>A0ABV9R4Y0_9MICO</name>
<evidence type="ECO:0000259" key="4">
    <source>
        <dbReference type="Pfam" id="PF06441"/>
    </source>
</evidence>
<keyword evidence="3 5" id="KW-0378">Hydrolase</keyword>